<feature type="compositionally biased region" description="Basic and acidic residues" evidence="1">
    <location>
        <begin position="1021"/>
        <end position="1031"/>
    </location>
</feature>
<feature type="domain" description="C2H2-type" evidence="2">
    <location>
        <begin position="821"/>
        <end position="847"/>
    </location>
</feature>
<feature type="region of interest" description="Disordered" evidence="1">
    <location>
        <begin position="961"/>
        <end position="1048"/>
    </location>
</feature>
<feature type="domain" description="C2H2-type" evidence="2">
    <location>
        <begin position="853"/>
        <end position="880"/>
    </location>
</feature>
<feature type="domain" description="C2H2-type" evidence="2">
    <location>
        <begin position="790"/>
        <end position="816"/>
    </location>
</feature>
<feature type="domain" description="C2H2-type" evidence="2">
    <location>
        <begin position="904"/>
        <end position="931"/>
    </location>
</feature>
<feature type="compositionally biased region" description="Polar residues" evidence="1">
    <location>
        <begin position="660"/>
        <end position="670"/>
    </location>
</feature>
<evidence type="ECO:0000256" key="1">
    <source>
        <dbReference type="SAM" id="MobiDB-lite"/>
    </source>
</evidence>
<dbReference type="InterPro" id="IPR013087">
    <property type="entry name" value="Znf_C2H2_type"/>
</dbReference>
<feature type="region of interest" description="Disordered" evidence="1">
    <location>
        <begin position="1"/>
        <end position="22"/>
    </location>
</feature>
<evidence type="ECO:0000313" key="4">
    <source>
        <dbReference type="Proteomes" id="UP000308133"/>
    </source>
</evidence>
<protein>
    <submittedName>
        <fullName evidence="3">Putative nucleic acid binding protein 25</fullName>
    </submittedName>
</protein>
<reference evidence="3 4" key="1">
    <citation type="submission" date="2018-02" db="EMBL/GenBank/DDBJ databases">
        <title>Draft genome sequences of Elsinoe sp., causing black scab on jojoba.</title>
        <authorList>
            <person name="Stodart B."/>
            <person name="Jeffress S."/>
            <person name="Ash G."/>
            <person name="Arun Chinnappa K."/>
        </authorList>
    </citation>
    <scope>NUCLEOTIDE SEQUENCE [LARGE SCALE GENOMIC DNA]</scope>
    <source>
        <strain evidence="3 4">Hillstone_2</strain>
    </source>
</reference>
<dbReference type="AlphaFoldDB" id="A0A4U7AU66"/>
<feature type="compositionally biased region" description="Polar residues" evidence="1">
    <location>
        <begin position="530"/>
        <end position="539"/>
    </location>
</feature>
<dbReference type="EMBL" id="PTQR01000102">
    <property type="protein sequence ID" value="TKX20026.1"/>
    <property type="molecule type" value="Genomic_DNA"/>
</dbReference>
<proteinExistence type="predicted"/>
<dbReference type="Proteomes" id="UP000308133">
    <property type="component" value="Unassembled WGS sequence"/>
</dbReference>
<sequence>MSDNHGHNSAPTKRGRGRPGQASIDKIIADADKDRVSSLEALEGLKFETGPPGVRAIKSLWTARFNAFRTHVLQQSLDVPFTGTDIIRFLDSVIGKLDAVDSGKPVPSLSIIHTACNVLRKYGEFRWSQFTSTPHDTARLESWINRAVENKRLVKGFWRKSTWIGFVTLSRMVRTFLQHFISRGTDNFDLVVYKCLSVVLVAALGCRGGDVARSNGYKGREYLQYHHIELYLESGAKPEYKNLRGIVTLEYVKGSKDKVNASQVRYLKPLDDSELIHVDPIALLLVHCLRNGLVQGTTVQEILNDAAARPDRHVQWKYPDRPVLTAWARRPKRCDLDTVTGPHQITNTIKLMGMLSVLLGRAYGHALRLGAARDFAHLPSRKTHASTDEVRNYLGHSHAAAAAGTTERYVGDLYREVWNERAEGGGVQHHREPRFAVDGFAQFETVEQPVTREEIQTELDENGSTRDISSLTIIEKKTLHQRVRRKRLEAFNQSAMAEPRGHQPGAAPSLPMSHPLTPISVNIPHRPATGNVNGTTPISEKTHTSLRTNDNDPTDLWTLDPVILDEDSLEQVDASESDINALQAVVFPANDDGGTMDSDEDEAPDEYEGLRGVATNAAMREFDEEAAGVVLGMSTTALPTARTAVPTTRTSLSTISTTSVNRTAPNTRTSPATSATAVIVSAPLIPISVSSAAHEWIDSYAKYNVVKNSQFATQWKEFYNGEASFDESVGNHSMRGNSRNEPSPYMFHCRQTPACTYRTIKLGLLEQHEGSCNDDLVAAAAHEEPDTSILRCHHPGCSFETSSGRRSLEKHRQDTHDWIPKPCEHGCEPGKIYFKKSAYTDHQIKMHSGRWPAVCSFPECTEQKQFKDQHTLAYHLTKAHGLTDAQARLPYLPPIPAKRQWVVQSCFKSGCTNTTMMPSKSRMLLHLTSYHKLETDAADDLIEKNAKFEMVIPKARVLGPAGNAKKRNKDRAFTDADEAEDAPSAHGAAKRSKKQTSVEEDESEDAPLTGITKKGSKKQAPSKENKADDAPSRLANVQAAPKKRKEKK</sequence>
<organism evidence="3 4">
    <name type="scientific">Elsinoe australis</name>
    <dbReference type="NCBI Taxonomy" id="40998"/>
    <lineage>
        <taxon>Eukaryota</taxon>
        <taxon>Fungi</taxon>
        <taxon>Dikarya</taxon>
        <taxon>Ascomycota</taxon>
        <taxon>Pezizomycotina</taxon>
        <taxon>Dothideomycetes</taxon>
        <taxon>Dothideomycetidae</taxon>
        <taxon>Myriangiales</taxon>
        <taxon>Elsinoaceae</taxon>
        <taxon>Elsinoe</taxon>
    </lineage>
</organism>
<evidence type="ECO:0000259" key="2">
    <source>
        <dbReference type="SMART" id="SM00355"/>
    </source>
</evidence>
<name>A0A4U7AU66_9PEZI</name>
<feature type="compositionally biased region" description="Low complexity" evidence="1">
    <location>
        <begin position="641"/>
        <end position="659"/>
    </location>
</feature>
<comment type="caution">
    <text evidence="3">The sequence shown here is derived from an EMBL/GenBank/DDBJ whole genome shotgun (WGS) entry which is preliminary data.</text>
</comment>
<feature type="region of interest" description="Disordered" evidence="1">
    <location>
        <begin position="641"/>
        <end position="670"/>
    </location>
</feature>
<dbReference type="SMART" id="SM00355">
    <property type="entry name" value="ZnF_C2H2"/>
    <property type="match status" value="4"/>
</dbReference>
<accession>A0A4U7AU66</accession>
<feature type="region of interest" description="Disordered" evidence="1">
    <location>
        <begin position="528"/>
        <end position="556"/>
    </location>
</feature>
<gene>
    <name evidence="3" type="ORF">C1H76_7707</name>
</gene>
<evidence type="ECO:0000313" key="3">
    <source>
        <dbReference type="EMBL" id="TKX20026.1"/>
    </source>
</evidence>